<evidence type="ECO:0000313" key="3">
    <source>
        <dbReference type="Proteomes" id="UP000317638"/>
    </source>
</evidence>
<evidence type="ECO:0000256" key="1">
    <source>
        <dbReference type="SAM" id="Phobius"/>
    </source>
</evidence>
<dbReference type="RefSeq" id="WP_143937264.1">
    <property type="nucleotide sequence ID" value="NZ_VKKG01000001.1"/>
</dbReference>
<dbReference type="AlphaFoldDB" id="A0A553K648"/>
<feature type="transmembrane region" description="Helical" evidence="1">
    <location>
        <begin position="37"/>
        <end position="55"/>
    </location>
</feature>
<reference evidence="2 3" key="1">
    <citation type="submission" date="2019-07" db="EMBL/GenBank/DDBJ databases">
        <authorList>
            <person name="Zhou L.-Y."/>
        </authorList>
    </citation>
    <scope>NUCLEOTIDE SEQUENCE [LARGE SCALE GENOMIC DNA]</scope>
    <source>
        <strain evidence="2 3">YIM 101269</strain>
    </source>
</reference>
<keyword evidence="1" id="KW-0472">Membrane</keyword>
<gene>
    <name evidence="2" type="ORF">FOJ82_04785</name>
</gene>
<keyword evidence="1" id="KW-0812">Transmembrane</keyword>
<dbReference type="EMBL" id="VKKG01000001">
    <property type="protein sequence ID" value="TRY20180.1"/>
    <property type="molecule type" value="Genomic_DNA"/>
</dbReference>
<accession>A0A553K648</accession>
<organism evidence="2 3">
    <name type="scientific">Tessaracoccus rhinocerotis</name>
    <dbReference type="NCBI Taxonomy" id="1689449"/>
    <lineage>
        <taxon>Bacteria</taxon>
        <taxon>Bacillati</taxon>
        <taxon>Actinomycetota</taxon>
        <taxon>Actinomycetes</taxon>
        <taxon>Propionibacteriales</taxon>
        <taxon>Propionibacteriaceae</taxon>
        <taxon>Tessaracoccus</taxon>
    </lineage>
</organism>
<protein>
    <submittedName>
        <fullName evidence="2">Uncharacterized protein</fullName>
    </submittedName>
</protein>
<name>A0A553K648_9ACTN</name>
<evidence type="ECO:0000313" key="2">
    <source>
        <dbReference type="EMBL" id="TRY20180.1"/>
    </source>
</evidence>
<keyword evidence="3" id="KW-1185">Reference proteome</keyword>
<dbReference type="Proteomes" id="UP000317638">
    <property type="component" value="Unassembled WGS sequence"/>
</dbReference>
<proteinExistence type="predicted"/>
<keyword evidence="1" id="KW-1133">Transmembrane helix</keyword>
<dbReference type="OrthoDB" id="262125at2"/>
<sequence length="199" mass="21420">MKDDEFAQVLERIVPPTPGTDGWLDGARRRRRRRRGIAAGAVGVVVLALAVPLGMNLGAGPIDALPADVETTHAVALCNSTNVLEPAVGVDRPEAFVRGVVCTGTVLAEDPREIELPAELVRSVATSMLRDSWPDSSGGWAYEDSALVLATDDDARAELWQVSLLPGELSYLWRRADGFMVWTPGPDVASQLREHLGVE</sequence>
<comment type="caution">
    <text evidence="2">The sequence shown here is derived from an EMBL/GenBank/DDBJ whole genome shotgun (WGS) entry which is preliminary data.</text>
</comment>